<dbReference type="InterPro" id="IPR036390">
    <property type="entry name" value="WH_DNA-bd_sf"/>
</dbReference>
<dbReference type="FunFam" id="1.10.10.10:FF:000028">
    <property type="entry name" value="Fumarate/nitrate reduction transcriptional regulator Fnr"/>
    <property type="match status" value="1"/>
</dbReference>
<accession>A0AA37T0Y2</accession>
<dbReference type="SMART" id="SM00100">
    <property type="entry name" value="cNMP"/>
    <property type="match status" value="1"/>
</dbReference>
<dbReference type="Gene3D" id="1.10.10.10">
    <property type="entry name" value="Winged helix-like DNA-binding domain superfamily/Winged helix DNA-binding domain"/>
    <property type="match status" value="1"/>
</dbReference>
<dbReference type="SUPFAM" id="SSF51206">
    <property type="entry name" value="cAMP-binding domain-like"/>
    <property type="match status" value="1"/>
</dbReference>
<evidence type="ECO:0000256" key="3">
    <source>
        <dbReference type="ARBA" id="ARBA00023163"/>
    </source>
</evidence>
<dbReference type="InterPro" id="IPR036388">
    <property type="entry name" value="WH-like_DNA-bd_sf"/>
</dbReference>
<dbReference type="SUPFAM" id="SSF46785">
    <property type="entry name" value="Winged helix' DNA-binding domain"/>
    <property type="match status" value="1"/>
</dbReference>
<proteinExistence type="predicted"/>
<evidence type="ECO:0000256" key="2">
    <source>
        <dbReference type="ARBA" id="ARBA00023125"/>
    </source>
</evidence>
<dbReference type="PROSITE" id="PS51063">
    <property type="entry name" value="HTH_CRP_2"/>
    <property type="match status" value="1"/>
</dbReference>
<comment type="caution">
    <text evidence="6">The sequence shown here is derived from an EMBL/GenBank/DDBJ whole genome shotgun (WGS) entry which is preliminary data.</text>
</comment>
<keyword evidence="2" id="KW-0238">DNA-binding</keyword>
<dbReference type="CDD" id="cd00092">
    <property type="entry name" value="HTH_CRP"/>
    <property type="match status" value="1"/>
</dbReference>
<dbReference type="InterPro" id="IPR018490">
    <property type="entry name" value="cNMP-bd_dom_sf"/>
</dbReference>
<feature type="domain" description="HTH crp-type" evidence="5">
    <location>
        <begin position="140"/>
        <end position="213"/>
    </location>
</feature>
<dbReference type="Proteomes" id="UP001156870">
    <property type="component" value="Unassembled WGS sequence"/>
</dbReference>
<dbReference type="PANTHER" id="PTHR24567">
    <property type="entry name" value="CRP FAMILY TRANSCRIPTIONAL REGULATORY PROTEIN"/>
    <property type="match status" value="1"/>
</dbReference>
<dbReference type="CDD" id="cd00038">
    <property type="entry name" value="CAP_ED"/>
    <property type="match status" value="1"/>
</dbReference>
<evidence type="ECO:0000259" key="4">
    <source>
        <dbReference type="PROSITE" id="PS50042"/>
    </source>
</evidence>
<dbReference type="InterPro" id="IPR000595">
    <property type="entry name" value="cNMP-bd_dom"/>
</dbReference>
<dbReference type="GO" id="GO:0003700">
    <property type="term" value="F:DNA-binding transcription factor activity"/>
    <property type="evidence" value="ECO:0007669"/>
    <property type="project" value="TreeGrafter"/>
</dbReference>
<dbReference type="NCBIfam" id="NF008365">
    <property type="entry name" value="PRK11161.1"/>
    <property type="match status" value="1"/>
</dbReference>
<dbReference type="AlphaFoldDB" id="A0AA37T0Y2"/>
<dbReference type="InterPro" id="IPR014710">
    <property type="entry name" value="RmlC-like_jellyroll"/>
</dbReference>
<evidence type="ECO:0000259" key="5">
    <source>
        <dbReference type="PROSITE" id="PS51063"/>
    </source>
</evidence>
<evidence type="ECO:0000313" key="7">
    <source>
        <dbReference type="Proteomes" id="UP001156870"/>
    </source>
</evidence>
<keyword evidence="7" id="KW-1185">Reference proteome</keyword>
<dbReference type="PANTHER" id="PTHR24567:SF75">
    <property type="entry name" value="FUMARATE AND NITRATE REDUCTION REGULATORY PROTEIN"/>
    <property type="match status" value="1"/>
</dbReference>
<dbReference type="Pfam" id="PF13545">
    <property type="entry name" value="HTH_Crp_2"/>
    <property type="match status" value="1"/>
</dbReference>
<dbReference type="GO" id="GO:0005829">
    <property type="term" value="C:cytosol"/>
    <property type="evidence" value="ECO:0007669"/>
    <property type="project" value="TreeGrafter"/>
</dbReference>
<organism evidence="6 7">
    <name type="scientific">Marinibactrum halimedae</name>
    <dbReference type="NCBI Taxonomy" id="1444977"/>
    <lineage>
        <taxon>Bacteria</taxon>
        <taxon>Pseudomonadati</taxon>
        <taxon>Pseudomonadota</taxon>
        <taxon>Gammaproteobacteria</taxon>
        <taxon>Cellvibrionales</taxon>
        <taxon>Cellvibrionaceae</taxon>
        <taxon>Marinibactrum</taxon>
    </lineage>
</organism>
<name>A0AA37T0Y2_9GAMM</name>
<reference evidence="6 7" key="1">
    <citation type="journal article" date="2014" name="Int. J. Syst. Evol. Microbiol.">
        <title>Complete genome sequence of Corynebacterium casei LMG S-19264T (=DSM 44701T), isolated from a smear-ripened cheese.</title>
        <authorList>
            <consortium name="US DOE Joint Genome Institute (JGI-PGF)"/>
            <person name="Walter F."/>
            <person name="Albersmeier A."/>
            <person name="Kalinowski J."/>
            <person name="Ruckert C."/>
        </authorList>
    </citation>
    <scope>NUCLEOTIDE SEQUENCE [LARGE SCALE GENOMIC DNA]</scope>
    <source>
        <strain evidence="6 7">NBRC 110095</strain>
    </source>
</reference>
<dbReference type="PROSITE" id="PS50042">
    <property type="entry name" value="CNMP_BINDING_3"/>
    <property type="match status" value="1"/>
</dbReference>
<sequence>MNKFCLPQALSNDDIDKLENIASQKRVLHYNDTLYHAGDTFEGLYAVSSGSFKSVFIAENGDTQITSFSFPGEILGFDGYSGKNHTTYAQALETASVCFLPFDQLDQLSKKVPALQQQIYNLFSAEIQNTNDTLLLLGKRSADARLAALLMNISSRYSQRGYSATQFRLSMSRTDIANYLGLTIETVSRLTKRFQQQELIEIRQRDVHILNLIELSELAGTHCNFNESQIASSSN</sequence>
<keyword evidence="3" id="KW-0804">Transcription</keyword>
<dbReference type="SMART" id="SM00419">
    <property type="entry name" value="HTH_CRP"/>
    <property type="match status" value="1"/>
</dbReference>
<dbReference type="EMBL" id="BSPD01000020">
    <property type="protein sequence ID" value="GLS24899.1"/>
    <property type="molecule type" value="Genomic_DNA"/>
</dbReference>
<dbReference type="GO" id="GO:0003677">
    <property type="term" value="F:DNA binding"/>
    <property type="evidence" value="ECO:0007669"/>
    <property type="project" value="UniProtKB-KW"/>
</dbReference>
<protein>
    <submittedName>
        <fullName evidence="6">Fumarate and nitrate reduction regulatory protein</fullName>
    </submittedName>
</protein>
<dbReference type="InterPro" id="IPR012318">
    <property type="entry name" value="HTH_CRP"/>
</dbReference>
<dbReference type="Pfam" id="PF00027">
    <property type="entry name" value="cNMP_binding"/>
    <property type="match status" value="1"/>
</dbReference>
<dbReference type="PRINTS" id="PR00034">
    <property type="entry name" value="HTHCRP"/>
</dbReference>
<dbReference type="InterPro" id="IPR050397">
    <property type="entry name" value="Env_Response_Regulators"/>
</dbReference>
<feature type="domain" description="Cyclic nucleotide-binding" evidence="4">
    <location>
        <begin position="6"/>
        <end position="76"/>
    </location>
</feature>
<evidence type="ECO:0000256" key="1">
    <source>
        <dbReference type="ARBA" id="ARBA00023015"/>
    </source>
</evidence>
<gene>
    <name evidence="6" type="primary">fnr</name>
    <name evidence="6" type="ORF">GCM10007877_06130</name>
</gene>
<keyword evidence="1" id="KW-0805">Transcription regulation</keyword>
<evidence type="ECO:0000313" key="6">
    <source>
        <dbReference type="EMBL" id="GLS24899.1"/>
    </source>
</evidence>
<dbReference type="Gene3D" id="2.60.120.10">
    <property type="entry name" value="Jelly Rolls"/>
    <property type="match status" value="1"/>
</dbReference>